<dbReference type="InterPro" id="IPR023214">
    <property type="entry name" value="HAD_sf"/>
</dbReference>
<name>A0A6L8V992_9BACL</name>
<accession>A0A6L8V992</accession>
<evidence type="ECO:0000313" key="6">
    <source>
        <dbReference type="Proteomes" id="UP000481087"/>
    </source>
</evidence>
<reference evidence="5 6" key="1">
    <citation type="submission" date="2019-12" db="EMBL/GenBank/DDBJ databases">
        <title>Paenibacillus sp. nov. sp. isolated from soil.</title>
        <authorList>
            <person name="Kim J."/>
            <person name="Jeong S.E."/>
            <person name="Jung H.S."/>
            <person name="Jeon C.O."/>
        </authorList>
    </citation>
    <scope>NUCLEOTIDE SEQUENCE [LARGE SCALE GENOMIC DNA]</scope>
    <source>
        <strain evidence="5 6">5J-6</strain>
    </source>
</reference>
<dbReference type="EMBL" id="WTUZ01000040">
    <property type="protein sequence ID" value="MZQ86825.1"/>
    <property type="molecule type" value="Genomic_DNA"/>
</dbReference>
<sequence>MFKAIIFDLDGTLLDRMTSLKAFVEHQHERLPELHHIDKNEYVNRFITLDQRGYVWKDKVYQQLKLEFELVLQWEDLLEDYMEQFRAHCVGFPNLHELLTYLKQSGFKLGLITNGYGAFQTKNTEALGIMTYFDAILVSEIEGLRKPEPAIFHRALDRLGVQPSEAAYVGDHPHNDVWASRSVGMKGIWKEDVHFEGDFERDYTIRDLMDLKDYLEKLGAGSE</sequence>
<dbReference type="Pfam" id="PF13419">
    <property type="entry name" value="HAD_2"/>
    <property type="match status" value="1"/>
</dbReference>
<protein>
    <submittedName>
        <fullName evidence="5">HAD-IA family hydrolase</fullName>
    </submittedName>
</protein>
<evidence type="ECO:0000256" key="1">
    <source>
        <dbReference type="ARBA" id="ARBA00001946"/>
    </source>
</evidence>
<dbReference type="PANTHER" id="PTHR46470:SF2">
    <property type="entry name" value="GLYCERALDEHYDE 3-PHOSPHATE PHOSPHATASE"/>
    <property type="match status" value="1"/>
</dbReference>
<gene>
    <name evidence="5" type="ORF">GQF01_32425</name>
</gene>
<dbReference type="InterPro" id="IPR041492">
    <property type="entry name" value="HAD_2"/>
</dbReference>
<keyword evidence="2" id="KW-0479">Metal-binding</keyword>
<organism evidence="5 6">
    <name type="scientific">Paenibacillus silvestris</name>
    <dbReference type="NCBI Taxonomy" id="2606219"/>
    <lineage>
        <taxon>Bacteria</taxon>
        <taxon>Bacillati</taxon>
        <taxon>Bacillota</taxon>
        <taxon>Bacilli</taxon>
        <taxon>Bacillales</taxon>
        <taxon>Paenibacillaceae</taxon>
        <taxon>Paenibacillus</taxon>
    </lineage>
</organism>
<dbReference type="Proteomes" id="UP000481087">
    <property type="component" value="Unassembled WGS sequence"/>
</dbReference>
<dbReference type="SFLD" id="SFLDG01129">
    <property type="entry name" value="C1.5:_HAD__Beta-PGM__Phosphata"/>
    <property type="match status" value="1"/>
</dbReference>
<dbReference type="GO" id="GO:0044281">
    <property type="term" value="P:small molecule metabolic process"/>
    <property type="evidence" value="ECO:0007669"/>
    <property type="project" value="UniProtKB-ARBA"/>
</dbReference>
<dbReference type="PRINTS" id="PR00413">
    <property type="entry name" value="HADHALOGNASE"/>
</dbReference>
<proteinExistence type="predicted"/>
<dbReference type="InterPro" id="IPR051400">
    <property type="entry name" value="HAD-like_hydrolase"/>
</dbReference>
<dbReference type="AlphaFoldDB" id="A0A6L8V992"/>
<dbReference type="GO" id="GO:0046872">
    <property type="term" value="F:metal ion binding"/>
    <property type="evidence" value="ECO:0007669"/>
    <property type="project" value="UniProtKB-KW"/>
</dbReference>
<dbReference type="SUPFAM" id="SSF56784">
    <property type="entry name" value="HAD-like"/>
    <property type="match status" value="1"/>
</dbReference>
<evidence type="ECO:0000256" key="3">
    <source>
        <dbReference type="ARBA" id="ARBA00022801"/>
    </source>
</evidence>
<dbReference type="PANTHER" id="PTHR46470">
    <property type="entry name" value="N-ACYLNEURAMINATE-9-PHOSPHATASE"/>
    <property type="match status" value="1"/>
</dbReference>
<keyword evidence="6" id="KW-1185">Reference proteome</keyword>
<dbReference type="InterPro" id="IPR036412">
    <property type="entry name" value="HAD-like_sf"/>
</dbReference>
<comment type="cofactor">
    <cofactor evidence="1">
        <name>Mg(2+)</name>
        <dbReference type="ChEBI" id="CHEBI:18420"/>
    </cofactor>
</comment>
<dbReference type="Gene3D" id="1.10.150.520">
    <property type="match status" value="1"/>
</dbReference>
<dbReference type="NCBIfam" id="TIGR01509">
    <property type="entry name" value="HAD-SF-IA-v3"/>
    <property type="match status" value="1"/>
</dbReference>
<evidence type="ECO:0000256" key="4">
    <source>
        <dbReference type="ARBA" id="ARBA00022842"/>
    </source>
</evidence>
<evidence type="ECO:0000256" key="2">
    <source>
        <dbReference type="ARBA" id="ARBA00022723"/>
    </source>
</evidence>
<keyword evidence="4" id="KW-0460">Magnesium</keyword>
<dbReference type="NCBIfam" id="TIGR01549">
    <property type="entry name" value="HAD-SF-IA-v1"/>
    <property type="match status" value="1"/>
</dbReference>
<dbReference type="RefSeq" id="WP_161411276.1">
    <property type="nucleotide sequence ID" value="NZ_WTUZ01000040.1"/>
</dbReference>
<dbReference type="InterPro" id="IPR006439">
    <property type="entry name" value="HAD-SF_hydro_IA"/>
</dbReference>
<comment type="caution">
    <text evidence="5">The sequence shown here is derived from an EMBL/GenBank/DDBJ whole genome shotgun (WGS) entry which is preliminary data.</text>
</comment>
<dbReference type="SFLD" id="SFLDS00003">
    <property type="entry name" value="Haloacid_Dehalogenase"/>
    <property type="match status" value="1"/>
</dbReference>
<evidence type="ECO:0000313" key="5">
    <source>
        <dbReference type="EMBL" id="MZQ86825.1"/>
    </source>
</evidence>
<dbReference type="GO" id="GO:0016791">
    <property type="term" value="F:phosphatase activity"/>
    <property type="evidence" value="ECO:0007669"/>
    <property type="project" value="TreeGrafter"/>
</dbReference>
<dbReference type="Gene3D" id="3.40.50.1000">
    <property type="entry name" value="HAD superfamily/HAD-like"/>
    <property type="match status" value="1"/>
</dbReference>
<keyword evidence="3 5" id="KW-0378">Hydrolase</keyword>